<organism evidence="13 14">
    <name type="scientific">Catenaria anguillulae PL171</name>
    <dbReference type="NCBI Taxonomy" id="765915"/>
    <lineage>
        <taxon>Eukaryota</taxon>
        <taxon>Fungi</taxon>
        <taxon>Fungi incertae sedis</taxon>
        <taxon>Blastocladiomycota</taxon>
        <taxon>Blastocladiomycetes</taxon>
        <taxon>Blastocladiales</taxon>
        <taxon>Catenariaceae</taxon>
        <taxon>Catenaria</taxon>
    </lineage>
</organism>
<reference evidence="13 14" key="1">
    <citation type="submission" date="2016-07" db="EMBL/GenBank/DDBJ databases">
        <title>Pervasive Adenine N6-methylation of Active Genes in Fungi.</title>
        <authorList>
            <consortium name="DOE Joint Genome Institute"/>
            <person name="Mondo S.J."/>
            <person name="Dannebaum R.O."/>
            <person name="Kuo R.C."/>
            <person name="Labutti K."/>
            <person name="Haridas S."/>
            <person name="Kuo A."/>
            <person name="Salamov A."/>
            <person name="Ahrendt S.R."/>
            <person name="Lipzen A."/>
            <person name="Sullivan W."/>
            <person name="Andreopoulos W.B."/>
            <person name="Clum A."/>
            <person name="Lindquist E."/>
            <person name="Daum C."/>
            <person name="Ramamoorthy G.K."/>
            <person name="Gryganskyi A."/>
            <person name="Culley D."/>
            <person name="Magnuson J.K."/>
            <person name="James T.Y."/>
            <person name="O'Malley M.A."/>
            <person name="Stajich J.E."/>
            <person name="Spatafora J.W."/>
            <person name="Visel A."/>
            <person name="Grigoriev I.V."/>
        </authorList>
    </citation>
    <scope>NUCLEOTIDE SEQUENCE [LARGE SCALE GENOMIC DNA]</scope>
    <source>
        <strain evidence="13 14">PL171</strain>
    </source>
</reference>
<evidence type="ECO:0000259" key="12">
    <source>
        <dbReference type="Pfam" id="PF01094"/>
    </source>
</evidence>
<keyword evidence="5 10" id="KW-0472">Membrane</keyword>
<evidence type="ECO:0000313" key="14">
    <source>
        <dbReference type="Proteomes" id="UP000193411"/>
    </source>
</evidence>
<feature type="transmembrane region" description="Helical" evidence="10">
    <location>
        <begin position="651"/>
        <end position="668"/>
    </location>
</feature>
<dbReference type="Gene3D" id="3.40.50.2300">
    <property type="match status" value="2"/>
</dbReference>
<dbReference type="InterPro" id="IPR028082">
    <property type="entry name" value="Peripla_BP_I"/>
</dbReference>
<evidence type="ECO:0000256" key="9">
    <source>
        <dbReference type="SAM" id="MobiDB-lite"/>
    </source>
</evidence>
<evidence type="ECO:0000256" key="2">
    <source>
        <dbReference type="ARBA" id="ARBA00022692"/>
    </source>
</evidence>
<evidence type="ECO:0000256" key="8">
    <source>
        <dbReference type="ARBA" id="ARBA00023224"/>
    </source>
</evidence>
<dbReference type="AlphaFoldDB" id="A0A1Y2I616"/>
<protein>
    <submittedName>
        <fullName evidence="13">Periplasmic binding protein-like I</fullName>
    </submittedName>
</protein>
<sequence length="889" mass="96793">MSIANARICDTTQPSAQSTLASRTKPRLPPAAVRPRPMMFPHGHPAVVICLFVWLSVFAHAAQLRIAASLWTGAKLEEDGAISQAIARIMHLAVEDVNRDVANPAGHNVSLAIYDSFSTGQLAAAAKVAFQAEKDNNIALIGDWTSHSTLAQVMMAQQMGLYVCSGAATSVDFADLTKYPRFIRTVPNDESLGEAFASYVAGVGWKAVAVLASNSPYGLSIANAFLRKAHKLRLLPATLQTFKAVDHGEWVGDPVAAFGPPIKAIAESGVRVVLFFGDVGEYERVAPVAAQVGIIGSEWAWIASESVAGVLTKVQEGVLKQELVNGLQFLFPTEYVNTDMSNKLINRWKSTYPTDPFIPSAHGDIVPYAAYHVDCIYALVLEPFDGISGRIEFDSKGARATSYSVYNIYGTEFSRVYVVEPTGQVKSIAPPKFFSGSSVQPVDRPDALIAYLRFSRPGAWVVLIVLGVSAIIQWGSMVVLWMHRHSSHVREHGFWVLFLLALGLTVVPGSTITWMDEQTALSCNVGLVSTLVGFELVVLPLLYRTYHTWLTHENTVLRKNSATSPIPFILVFIVQVLILVAWVYFAPLDAYPVTTRRSFNYQCKSQDTAINYVFKLGVIAWNLAPLIALLWLTYATRLMRNPGPAQRSTQFVANNLCFCYALVTPLSVVQPADYALATYWTNVAVVLYACFFTWGACHGRVLMDLRQSKHDDSDAKRLVPAMLSRPGAGGAVIGGGFGPDSSLAAMVGSNLVRRTSMVASSDLAPISGKPTTYAGEFPVKFPGALQTWQTHRILISQLEGFFGAVRTYAGGVEQLVGSVWSLGSVSAVISSDFDLVVEIHGPEGKPLLLVQMRSVKELDLFLHVFIARPRAATARNRASQFVSVVNGRQ</sequence>
<feature type="region of interest" description="Disordered" evidence="9">
    <location>
        <begin position="1"/>
        <end position="32"/>
    </location>
</feature>
<feature type="transmembrane region" description="Helical" evidence="10">
    <location>
        <begin position="527"/>
        <end position="546"/>
    </location>
</feature>
<evidence type="ECO:0000256" key="3">
    <source>
        <dbReference type="ARBA" id="ARBA00022989"/>
    </source>
</evidence>
<comment type="caution">
    <text evidence="13">The sequence shown here is derived from an EMBL/GenBank/DDBJ whole genome shotgun (WGS) entry which is preliminary data.</text>
</comment>
<dbReference type="InterPro" id="IPR002455">
    <property type="entry name" value="GPCR3_GABA-B"/>
</dbReference>
<feature type="domain" description="Receptor ligand binding region" evidence="12">
    <location>
        <begin position="90"/>
        <end position="316"/>
    </location>
</feature>
<dbReference type="SUPFAM" id="SSF53822">
    <property type="entry name" value="Periplasmic binding protein-like I"/>
    <property type="match status" value="1"/>
</dbReference>
<evidence type="ECO:0000259" key="11">
    <source>
        <dbReference type="Pfam" id="PF00003"/>
    </source>
</evidence>
<proteinExistence type="predicted"/>
<keyword evidence="7" id="KW-0325">Glycoprotein</keyword>
<feature type="transmembrane region" description="Helical" evidence="10">
    <location>
        <begin position="44"/>
        <end position="62"/>
    </location>
</feature>
<evidence type="ECO:0000256" key="4">
    <source>
        <dbReference type="ARBA" id="ARBA00023040"/>
    </source>
</evidence>
<keyword evidence="2 10" id="KW-0812">Transmembrane</keyword>
<keyword evidence="8" id="KW-0807">Transducer</keyword>
<dbReference type="GO" id="GO:0038039">
    <property type="term" value="C:G protein-coupled receptor heterodimeric complex"/>
    <property type="evidence" value="ECO:0007669"/>
    <property type="project" value="TreeGrafter"/>
</dbReference>
<comment type="subcellular location">
    <subcellularLocation>
        <location evidence="1">Membrane</location>
        <topology evidence="1">Multi-pass membrane protein</topology>
    </subcellularLocation>
</comment>
<dbReference type="EMBL" id="MCFL01000001">
    <property type="protein sequence ID" value="ORZ41481.1"/>
    <property type="molecule type" value="Genomic_DNA"/>
</dbReference>
<keyword evidence="6" id="KW-0675">Receptor</keyword>
<evidence type="ECO:0000313" key="13">
    <source>
        <dbReference type="EMBL" id="ORZ41481.1"/>
    </source>
</evidence>
<feature type="transmembrane region" description="Helical" evidence="10">
    <location>
        <begin position="459"/>
        <end position="482"/>
    </location>
</feature>
<dbReference type="Pfam" id="PF00003">
    <property type="entry name" value="7tm_3"/>
    <property type="match status" value="1"/>
</dbReference>
<evidence type="ECO:0000256" key="1">
    <source>
        <dbReference type="ARBA" id="ARBA00004141"/>
    </source>
</evidence>
<gene>
    <name evidence="13" type="ORF">BCR44DRAFT_1422899</name>
</gene>
<feature type="transmembrane region" description="Helical" evidence="10">
    <location>
        <begin position="494"/>
        <end position="515"/>
    </location>
</feature>
<feature type="transmembrane region" description="Helical" evidence="10">
    <location>
        <begin position="674"/>
        <end position="697"/>
    </location>
</feature>
<dbReference type="PANTHER" id="PTHR10519">
    <property type="entry name" value="GABA-B RECEPTOR"/>
    <property type="match status" value="1"/>
</dbReference>
<evidence type="ECO:0000256" key="7">
    <source>
        <dbReference type="ARBA" id="ARBA00023180"/>
    </source>
</evidence>
<dbReference type="Proteomes" id="UP000193411">
    <property type="component" value="Unassembled WGS sequence"/>
</dbReference>
<feature type="transmembrane region" description="Helical" evidence="10">
    <location>
        <begin position="566"/>
        <end position="585"/>
    </location>
</feature>
<keyword evidence="4" id="KW-0297">G-protein coupled receptor</keyword>
<dbReference type="PANTHER" id="PTHR10519:SF68">
    <property type="entry name" value="METABOTROPIC GLUTAMATE RECEPTOR-LIKE PROTEIN Q"/>
    <property type="match status" value="1"/>
</dbReference>
<feature type="compositionally biased region" description="Polar residues" evidence="9">
    <location>
        <begin position="10"/>
        <end position="22"/>
    </location>
</feature>
<dbReference type="Pfam" id="PF01094">
    <property type="entry name" value="ANF_receptor"/>
    <property type="match status" value="1"/>
</dbReference>
<accession>A0A1Y2I616</accession>
<feature type="domain" description="G-protein coupled receptors family 3 profile" evidence="11">
    <location>
        <begin position="453"/>
        <end position="690"/>
    </location>
</feature>
<dbReference type="OrthoDB" id="2148698at2759"/>
<evidence type="ECO:0000256" key="5">
    <source>
        <dbReference type="ARBA" id="ARBA00023136"/>
    </source>
</evidence>
<dbReference type="InterPro" id="IPR001828">
    <property type="entry name" value="ANF_lig-bd_rcpt"/>
</dbReference>
<evidence type="ECO:0000256" key="10">
    <source>
        <dbReference type="SAM" id="Phobius"/>
    </source>
</evidence>
<keyword evidence="3 10" id="KW-1133">Transmembrane helix</keyword>
<dbReference type="GO" id="GO:0004965">
    <property type="term" value="F:G protein-coupled GABA receptor activity"/>
    <property type="evidence" value="ECO:0007669"/>
    <property type="project" value="InterPro"/>
</dbReference>
<keyword evidence="14" id="KW-1185">Reference proteome</keyword>
<evidence type="ECO:0000256" key="6">
    <source>
        <dbReference type="ARBA" id="ARBA00023170"/>
    </source>
</evidence>
<name>A0A1Y2I616_9FUNG</name>
<dbReference type="GO" id="GO:0007214">
    <property type="term" value="P:gamma-aminobutyric acid signaling pathway"/>
    <property type="evidence" value="ECO:0007669"/>
    <property type="project" value="TreeGrafter"/>
</dbReference>
<dbReference type="InterPro" id="IPR017978">
    <property type="entry name" value="GPCR_3_C"/>
</dbReference>
<feature type="transmembrane region" description="Helical" evidence="10">
    <location>
        <begin position="619"/>
        <end position="639"/>
    </location>
</feature>